<evidence type="ECO:0000313" key="3">
    <source>
        <dbReference type="Proteomes" id="UP000011615"/>
    </source>
</evidence>
<evidence type="ECO:0000313" key="2">
    <source>
        <dbReference type="EMBL" id="ELZ17517.1"/>
    </source>
</evidence>
<evidence type="ECO:0000256" key="1">
    <source>
        <dbReference type="SAM" id="MobiDB-lite"/>
    </source>
</evidence>
<feature type="region of interest" description="Disordered" evidence="1">
    <location>
        <begin position="984"/>
        <end position="1005"/>
    </location>
</feature>
<dbReference type="Proteomes" id="UP000011615">
    <property type="component" value="Unassembled WGS sequence"/>
</dbReference>
<sequence length="2167" mass="238201">MSRQDSAVADGTATAEWEGKLAEPYDRLLKKIDGVDKSGEWTLSDALDEQTGIGGGEAGTAGAHQDRELVELLQNGRDAIQQSDDECGSLYVEVRERGVLVANTGSPFNIRDDNIREDLRKITFSRKDEGAIGEKGVGLTSVCMVGEAYEVWTQPDVDGIDRFECGPVNPTAAVAARTTADAVSEQLDTFTSRLSSNVERLETWFDEAAPTIPVDDVRPEDVEALPFFYYPLPLRVPETPSDAQHPLQERAMELLQGTGPDITDADGNPIDFTTAVIVRFQDELLREFRDALNAPRTGEKPAAESIAADLWERLSYSATNAYDDLSGQVTPESLVHFENVEQVVLRNATEAVIDEQDSPLEETWTIEREERSVPSTADIDRDLRAADVAVTVNSADECDPIEHRYDQFERPLEAYPRFEDELETGKSGIVGADSAETSETDRSASEYAYARVLVPRDARGSPVGPMSHSYPPYLYYPIASAGEQFPFCVHGNFEVSKDRKELYSHSTAHNALVLREAAALLADVATVAAAAESTEHDHDLSLAMGYPWNVLPPLSADDDAPSDLAAVLDSPADADVLEYFCAAVYDRLREQPCVPSARTGGPMLLEESLLHADRAVVKGIVALHEVAAETIEGRYFEDGTDTYDAEETIPTPAVDKRLPTKRSAGAFLDWESHPELNTVAWSSRYERLLDSDTADGDWTETLLRDWVTWLRTLLESDPGLPSLDVEAETGRALFGGTAALVSAHSTATDRDVGDVLGDYVEPAGNGVYLLPCETADRDVEEQEDDAEMLSLVPIESHRREGDGADRTYTRTVFWRGDDAPETTLPTPGGTELRGAEFDVFVIDAGISESEPARTVLSAAGNRWGIVQLQSYPQYVRELLGATSQAGDRTGRATDATVSVEGVEFFASALEGDERGKLAFGEGAYLNDDDVEKHTKYADRSRRLRNRLAARRARLSSELLEGTDADEHVSAVRLDADWQRQRHRAAQLLDSDAGAEPEDGEELDAQPIVSSEPVESVPSLVSPDAATDRLAVDTRMDTEAALARLFGTFGVGVIPGLEILVQAETPDGGDAHWNPSAWTETTARQASLKEAVSEMEEETAVGARDGVKHHGGYLDFVTAPEHGPNATAGHSSNCDVKDIRGRYTQEAVCDETIGKAFDELTISLESWVWRQGADESGRRGWFTDLGSEYVSAVLETYGGKLVETVLTTGWSCREDHGGRHGWTDRLPTLLNWQLRHSSIWTDSDVVTTPQEWETPGPLAWAVTSSGAGRRTNNWLPTVDITETDVDEDVWDFLGVTSLESLSPSAAAYRLQKMQEELASADLAAELGPVPLDEPQLSKQGSGWKTVYSALVDAINGYLAADSDRELSELPFLTHLPVKAGVETWLAAPIEAIRERDVYWYSDTQALPWEDRTGSREGPWVLETAIQGGSKPLAEALACDIRRSAATRPVMTLLEDGEGKSDQGQRSAPLADLTNEMRNRLHDLRPLLLAVLTAERPTNEIDEETDAALTTAIEALRAVPERRYDRYLDDAGLTASDDRFASGSTIYELPSADGYGLAYNAGLVDPGADVDDVLEQLTDGLRLLFERSRSTDLRLALRGEEALLESDVPLREMRRQLDERTSERLQAELDAVRDLVSTLGVDVEFEMSSRDRLDELDADPYRLATRLGTAFIHEDGDPDVPEEFQSLLEAVKELPRPYAELARAVVDDGSTAGRCPCQNCAELAFENDGTDGLEAFLEWAWDHHSEYEIHWGIRAQPRHRLDELVTVWRDTTPTEREERLGDVTGWQDALQTTAVDFAWTAPPRYRSIDAIVDELTESNEGCWFEVSSETVSELVEAVLSIVAPESPAVRKALRRYVDGTDRLPQQQFRGDETSMMELRADAWNLVTDTELTTRSLDNQSAETVVFHTRNGGSGQGGSIEISDRPAFAEEVVFAHVCQQYRDMLSEYDEDAPSEQNAIPEVLETILERICDPAGDLEWHTKGRCQRLQSAGTPRELATTMLEEIEADETSHTDSATRQALVAADERGPGYDVLDVTGRLAASLRSESDDETTPSALVPTPVEVKAVTGDGPHRVRFTVNELRRALEFAADADASYLLQLVCVEDDGDGGYRVELAGAESFDEPDDIYRKLESLDIDHWADLDTDPETLARGSAAMVQELVKGGYITLEL</sequence>
<feature type="compositionally biased region" description="Acidic residues" evidence="1">
    <location>
        <begin position="992"/>
        <end position="1003"/>
    </location>
</feature>
<accession>M0C5D6</accession>
<dbReference type="NCBIfam" id="NF047352">
    <property type="entry name" value="P_loop_sacsin"/>
    <property type="match status" value="1"/>
</dbReference>
<dbReference type="eggNOG" id="arCOG11794">
    <property type="taxonomic scope" value="Archaea"/>
</dbReference>
<name>M0C5D6_9EURY</name>
<reference evidence="2 3" key="1">
    <citation type="journal article" date="2014" name="PLoS Genet.">
        <title>Phylogenetically driven sequencing of extremely halophilic archaea reveals strategies for static and dynamic osmo-response.</title>
        <authorList>
            <person name="Becker E.A."/>
            <person name="Seitzer P.M."/>
            <person name="Tritt A."/>
            <person name="Larsen D."/>
            <person name="Krusor M."/>
            <person name="Yao A.I."/>
            <person name="Wu D."/>
            <person name="Madern D."/>
            <person name="Eisen J.A."/>
            <person name="Darling A.E."/>
            <person name="Facciotti M.T."/>
        </authorList>
    </citation>
    <scope>NUCLEOTIDE SEQUENCE [LARGE SCALE GENOMIC DNA]</scope>
    <source>
        <strain evidence="2 3">JCM 13563</strain>
    </source>
</reference>
<dbReference type="OrthoDB" id="297306at2157"/>
<dbReference type="SUPFAM" id="SSF55874">
    <property type="entry name" value="ATPase domain of HSP90 chaperone/DNA topoisomerase II/histidine kinase"/>
    <property type="match status" value="1"/>
</dbReference>
<gene>
    <name evidence="2" type="ORF">C476_15433</name>
</gene>
<proteinExistence type="predicted"/>
<dbReference type="EMBL" id="AOIT01000062">
    <property type="protein sequence ID" value="ELZ17517.1"/>
    <property type="molecule type" value="Genomic_DNA"/>
</dbReference>
<organism evidence="2 3">
    <name type="scientific">Natrinema limicola JCM 13563</name>
    <dbReference type="NCBI Taxonomy" id="1230457"/>
    <lineage>
        <taxon>Archaea</taxon>
        <taxon>Methanobacteriati</taxon>
        <taxon>Methanobacteriota</taxon>
        <taxon>Stenosarchaea group</taxon>
        <taxon>Halobacteria</taxon>
        <taxon>Halobacteriales</taxon>
        <taxon>Natrialbaceae</taxon>
        <taxon>Natrinema</taxon>
    </lineage>
</organism>
<protein>
    <submittedName>
        <fullName evidence="2">Uncharacterized protein</fullName>
    </submittedName>
</protein>
<dbReference type="InterPro" id="IPR036890">
    <property type="entry name" value="HATPase_C_sf"/>
</dbReference>
<dbReference type="PATRIC" id="fig|1230457.4.peg.3102"/>
<comment type="caution">
    <text evidence="2">The sequence shown here is derived from an EMBL/GenBank/DDBJ whole genome shotgun (WGS) entry which is preliminary data.</text>
</comment>
<dbReference type="RefSeq" id="WP_008014523.1">
    <property type="nucleotide sequence ID" value="NZ_AOIT01000062.1"/>
</dbReference>
<keyword evidence="3" id="KW-1185">Reference proteome</keyword>